<keyword evidence="1" id="KW-0472">Membrane</keyword>
<dbReference type="AlphaFoldDB" id="A0A6M3M8A5"/>
<keyword evidence="1" id="KW-0812">Transmembrane</keyword>
<dbReference type="EMBL" id="MT143870">
    <property type="protein sequence ID" value="QJB04041.1"/>
    <property type="molecule type" value="Genomic_DNA"/>
</dbReference>
<protein>
    <submittedName>
        <fullName evidence="2">Uncharacterized protein</fullName>
    </submittedName>
</protein>
<organism evidence="2">
    <name type="scientific">viral metagenome</name>
    <dbReference type="NCBI Taxonomy" id="1070528"/>
    <lineage>
        <taxon>unclassified sequences</taxon>
        <taxon>metagenomes</taxon>
        <taxon>organismal metagenomes</taxon>
    </lineage>
</organism>
<evidence type="ECO:0000256" key="1">
    <source>
        <dbReference type="SAM" id="Phobius"/>
    </source>
</evidence>
<keyword evidence="1" id="KW-1133">Transmembrane helix</keyword>
<feature type="transmembrane region" description="Helical" evidence="1">
    <location>
        <begin position="48"/>
        <end position="66"/>
    </location>
</feature>
<sequence>MADWTKVGVSVAVGGGGGAIDQVVQNADVKREEEKGEKLGIMSQYGTYYNYGVPILAILGATFGFLRGDMATRLITMGSTLAGRKVTWQITKRGEAASPWMRGNPDGNRQRLLAEKKARDRARAQIDAGNERTIAVVSEQEMLV</sequence>
<proteinExistence type="predicted"/>
<reference evidence="2" key="1">
    <citation type="submission" date="2020-03" db="EMBL/GenBank/DDBJ databases">
        <title>The deep terrestrial virosphere.</title>
        <authorList>
            <person name="Holmfeldt K."/>
            <person name="Nilsson E."/>
            <person name="Simone D."/>
            <person name="Lopez-Fernandez M."/>
            <person name="Wu X."/>
            <person name="de Brujin I."/>
            <person name="Lundin D."/>
            <person name="Andersson A."/>
            <person name="Bertilsson S."/>
            <person name="Dopson M."/>
        </authorList>
    </citation>
    <scope>NUCLEOTIDE SEQUENCE</scope>
    <source>
        <strain evidence="2">MM171B00501</strain>
    </source>
</reference>
<gene>
    <name evidence="2" type="ORF">MM171B00501_0002</name>
</gene>
<evidence type="ECO:0000313" key="2">
    <source>
        <dbReference type="EMBL" id="QJB04041.1"/>
    </source>
</evidence>
<accession>A0A6M3M8A5</accession>
<name>A0A6M3M8A5_9ZZZZ</name>